<name>A0A2Z3H9R1_9BACT</name>
<accession>A0A2Z3H9R1</accession>
<dbReference type="PANTHER" id="PTHR42850:SF4">
    <property type="entry name" value="ZINC-DEPENDENT ENDOPOLYPHOSPHATASE"/>
    <property type="match status" value="1"/>
</dbReference>
<dbReference type="GO" id="GO:0005737">
    <property type="term" value="C:cytoplasm"/>
    <property type="evidence" value="ECO:0007669"/>
    <property type="project" value="TreeGrafter"/>
</dbReference>
<gene>
    <name evidence="2" type="ORF">C1280_31960</name>
</gene>
<dbReference type="RefSeq" id="WP_010039625.1">
    <property type="nucleotide sequence ID" value="NZ_CP025958.1"/>
</dbReference>
<dbReference type="InterPro" id="IPR029052">
    <property type="entry name" value="Metallo-depent_PP-like"/>
</dbReference>
<evidence type="ECO:0000313" key="3">
    <source>
        <dbReference type="Proteomes" id="UP000245802"/>
    </source>
</evidence>
<evidence type="ECO:0000259" key="1">
    <source>
        <dbReference type="Pfam" id="PF00149"/>
    </source>
</evidence>
<evidence type="ECO:0000313" key="2">
    <source>
        <dbReference type="EMBL" id="AWM41152.1"/>
    </source>
</evidence>
<protein>
    <recommendedName>
        <fullName evidence="1">Calcineurin-like phosphoesterase domain-containing protein</fullName>
    </recommendedName>
</protein>
<dbReference type="Pfam" id="PF00149">
    <property type="entry name" value="Metallophos"/>
    <property type="match status" value="1"/>
</dbReference>
<dbReference type="OrthoDB" id="9779903at2"/>
<reference evidence="2 3" key="1">
    <citation type="submission" date="2018-01" db="EMBL/GenBank/DDBJ databases">
        <title>G. obscuriglobus.</title>
        <authorList>
            <person name="Franke J."/>
            <person name="Blomberg W."/>
            <person name="Selmecki A."/>
        </authorList>
    </citation>
    <scope>NUCLEOTIDE SEQUENCE [LARGE SCALE GENOMIC DNA]</scope>
    <source>
        <strain evidence="2 3">DSM 5831</strain>
    </source>
</reference>
<organism evidence="2 3">
    <name type="scientific">Gemmata obscuriglobus</name>
    <dbReference type="NCBI Taxonomy" id="114"/>
    <lineage>
        <taxon>Bacteria</taxon>
        <taxon>Pseudomonadati</taxon>
        <taxon>Planctomycetota</taxon>
        <taxon>Planctomycetia</taxon>
        <taxon>Gemmatales</taxon>
        <taxon>Gemmataceae</taxon>
        <taxon>Gemmata</taxon>
    </lineage>
</organism>
<dbReference type="GO" id="GO:0016791">
    <property type="term" value="F:phosphatase activity"/>
    <property type="evidence" value="ECO:0007669"/>
    <property type="project" value="TreeGrafter"/>
</dbReference>
<dbReference type="Proteomes" id="UP000245802">
    <property type="component" value="Chromosome"/>
</dbReference>
<keyword evidence="3" id="KW-1185">Reference proteome</keyword>
<dbReference type="PANTHER" id="PTHR42850">
    <property type="entry name" value="METALLOPHOSPHOESTERASE"/>
    <property type="match status" value="1"/>
</dbReference>
<dbReference type="SUPFAM" id="SSF56300">
    <property type="entry name" value="Metallo-dependent phosphatases"/>
    <property type="match status" value="1"/>
</dbReference>
<dbReference type="EMBL" id="CP025958">
    <property type="protein sequence ID" value="AWM41152.1"/>
    <property type="molecule type" value="Genomic_DNA"/>
</dbReference>
<feature type="domain" description="Calcineurin-like phosphoesterase" evidence="1">
    <location>
        <begin position="12"/>
        <end position="238"/>
    </location>
</feature>
<sequence>MQPQLPAHIGYPVVAIGDLHGRVEWLDKLVAKLRRRPEWPHAKLVFLGDLVDRHFEVRALVSRVLELIAEKPGSTCVAGNHDLALVRAAGLDGPPSVEWAQRYGRNYDHQWTFRSYLGRTPDFLPPGKWEQELQELKAAMPAEHRAFLAGLPWVAEAEGHVFLHNGLSPELDCPAAVQLECLHRKLWDRAVVSPRFGTETDRLFHPEYPVWLGADKRLSANPLPLPGKVQVSGHVHVPAPDANAVRIRIDTSGGVTEPLTACVLTGPNAEPVFVFSNE</sequence>
<dbReference type="InterPro" id="IPR004843">
    <property type="entry name" value="Calcineurin-like_PHP"/>
</dbReference>
<dbReference type="KEGG" id="gog:C1280_31960"/>
<dbReference type="InterPro" id="IPR050126">
    <property type="entry name" value="Ap4A_hydrolase"/>
</dbReference>
<dbReference type="AlphaFoldDB" id="A0A2Z3H9R1"/>
<dbReference type="Gene3D" id="3.60.21.10">
    <property type="match status" value="1"/>
</dbReference>
<proteinExistence type="predicted"/>